<dbReference type="PANTHER" id="PTHR23028:SF53">
    <property type="entry name" value="ACYL_TRANSF_3 DOMAIN-CONTAINING PROTEIN"/>
    <property type="match status" value="1"/>
</dbReference>
<keyword evidence="4" id="KW-0808">Transferase</keyword>
<dbReference type="GO" id="GO:0016746">
    <property type="term" value="F:acyltransferase activity"/>
    <property type="evidence" value="ECO:0007669"/>
    <property type="project" value="UniProtKB-KW"/>
</dbReference>
<evidence type="ECO:0000313" key="4">
    <source>
        <dbReference type="EMBL" id="MBY8881504.1"/>
    </source>
</evidence>
<keyword evidence="2" id="KW-0812">Transmembrane</keyword>
<keyword evidence="5" id="KW-1185">Reference proteome</keyword>
<dbReference type="PANTHER" id="PTHR23028">
    <property type="entry name" value="ACETYLTRANSFERASE"/>
    <property type="match status" value="1"/>
</dbReference>
<dbReference type="InterPro" id="IPR050879">
    <property type="entry name" value="Acyltransferase_3"/>
</dbReference>
<dbReference type="RefSeq" id="WP_222967450.1">
    <property type="nucleotide sequence ID" value="NZ_JAINZZ010000049.1"/>
</dbReference>
<dbReference type="EMBL" id="JAINZZ010000049">
    <property type="protein sequence ID" value="MBY8881504.1"/>
    <property type="molecule type" value="Genomic_DNA"/>
</dbReference>
<feature type="transmembrane region" description="Helical" evidence="2">
    <location>
        <begin position="145"/>
        <end position="173"/>
    </location>
</feature>
<evidence type="ECO:0000256" key="2">
    <source>
        <dbReference type="SAM" id="Phobius"/>
    </source>
</evidence>
<evidence type="ECO:0000259" key="3">
    <source>
        <dbReference type="Pfam" id="PF01757"/>
    </source>
</evidence>
<feature type="transmembrane region" description="Helical" evidence="2">
    <location>
        <begin position="194"/>
        <end position="213"/>
    </location>
</feature>
<dbReference type="InterPro" id="IPR002656">
    <property type="entry name" value="Acyl_transf_3_dom"/>
</dbReference>
<evidence type="ECO:0000256" key="1">
    <source>
        <dbReference type="SAM" id="MobiDB-lite"/>
    </source>
</evidence>
<evidence type="ECO:0000313" key="5">
    <source>
        <dbReference type="Proteomes" id="UP000778578"/>
    </source>
</evidence>
<dbReference type="Pfam" id="PF01757">
    <property type="entry name" value="Acyl_transf_3"/>
    <property type="match status" value="1"/>
</dbReference>
<feature type="transmembrane region" description="Helical" evidence="2">
    <location>
        <begin position="248"/>
        <end position="264"/>
    </location>
</feature>
<sequence length="460" mass="50158">MRHAGTGAEGGSHRAAELGGAGAATGSWSSPGPWSGGGPGHDPGLEAVPAAASGNATRNTSATGAVTAWDTAPASAAVPPWRRATGPAGAEPPAAPIKGERRPRLYAIDVLRLCAALMVALHHYTGTYRVNQPHNLIWGRPVSHIMPSVFGITAYGWIGVEIFFVISGFVICMSCWGRRPRDFFVSRVIRLYPAYWFAVVFTSVVLTALPAAWPRPSARQTLFNLSMLQSGAHIANVDGVYWTLWSELRFYLVFLAVVATGLTYRKVVVFCCVWGTLAALAPVSGFPALQLLADRDSTWYFIAGLALYLMHRFGPDLLLWGILGMSWVMASDELGRRVQHVEQVSGWRGAFLLFTVFLLIMVAVALGFTDRLQWKWLATAGSLTYPFYLMHYAAGTTAIRYLRDRADPRLLVLALIAAALLLSYLVHRLVERPLARRLKRGLTATFTRLGAPHPREDGAT</sequence>
<keyword evidence="2" id="KW-0472">Membrane</keyword>
<reference evidence="4 5" key="1">
    <citation type="submission" date="2021-08" db="EMBL/GenBank/DDBJ databases">
        <title>WGS of actinomycetes from Thailand.</title>
        <authorList>
            <person name="Thawai C."/>
        </authorList>
    </citation>
    <scope>NUCLEOTIDE SEQUENCE [LARGE SCALE GENOMIC DNA]</scope>
    <source>
        <strain evidence="4 5">PLK6-54</strain>
    </source>
</reference>
<keyword evidence="4" id="KW-0012">Acyltransferase</keyword>
<organism evidence="4 5">
    <name type="scientific">Actinacidiphila acidipaludis</name>
    <dbReference type="NCBI Taxonomy" id="2873382"/>
    <lineage>
        <taxon>Bacteria</taxon>
        <taxon>Bacillati</taxon>
        <taxon>Actinomycetota</taxon>
        <taxon>Actinomycetes</taxon>
        <taxon>Kitasatosporales</taxon>
        <taxon>Streptomycetaceae</taxon>
        <taxon>Actinacidiphila</taxon>
    </lineage>
</organism>
<feature type="transmembrane region" description="Helical" evidence="2">
    <location>
        <begin position="299"/>
        <end position="328"/>
    </location>
</feature>
<keyword evidence="2" id="KW-1133">Transmembrane helix</keyword>
<feature type="region of interest" description="Disordered" evidence="1">
    <location>
        <begin position="1"/>
        <end position="96"/>
    </location>
</feature>
<feature type="compositionally biased region" description="Low complexity" evidence="1">
    <location>
        <begin position="24"/>
        <end position="33"/>
    </location>
</feature>
<protein>
    <submittedName>
        <fullName evidence="4">Acyltransferase</fullName>
    </submittedName>
</protein>
<accession>A0ABS7QI96</accession>
<feature type="domain" description="Acyltransferase 3" evidence="3">
    <location>
        <begin position="106"/>
        <end position="427"/>
    </location>
</feature>
<name>A0ABS7QI96_9ACTN</name>
<feature type="transmembrane region" description="Helical" evidence="2">
    <location>
        <begin position="271"/>
        <end position="293"/>
    </location>
</feature>
<feature type="transmembrane region" description="Helical" evidence="2">
    <location>
        <begin position="349"/>
        <end position="368"/>
    </location>
</feature>
<feature type="compositionally biased region" description="Polar residues" evidence="1">
    <location>
        <begin position="54"/>
        <end position="64"/>
    </location>
</feature>
<proteinExistence type="predicted"/>
<feature type="transmembrane region" description="Helical" evidence="2">
    <location>
        <begin position="410"/>
        <end position="430"/>
    </location>
</feature>
<dbReference type="Proteomes" id="UP000778578">
    <property type="component" value="Unassembled WGS sequence"/>
</dbReference>
<gene>
    <name evidence="4" type="ORF">K7862_28255</name>
</gene>
<comment type="caution">
    <text evidence="4">The sequence shown here is derived from an EMBL/GenBank/DDBJ whole genome shotgun (WGS) entry which is preliminary data.</text>
</comment>